<dbReference type="PANTHER" id="PTHR24201">
    <property type="entry name" value="ANK_REP_REGION DOMAIN-CONTAINING PROTEIN"/>
    <property type="match status" value="1"/>
</dbReference>
<dbReference type="PROSITE" id="PS50297">
    <property type="entry name" value="ANK_REP_REGION"/>
    <property type="match status" value="1"/>
</dbReference>
<sequence>MKVSPQESHHISVLAGQGELTKLATTVKALAQRELVSPADVLIFCKDDFQQTAAHIAAKSGQTASIEKLADLLSSDEKKIIYFNMANRFSGDRPVHTAMRHGYLDVFKVLVRHGADPTIKNRFGDSVLDYIGDYEPAEVQAVVDAYISRNGGD</sequence>
<evidence type="ECO:0000313" key="5">
    <source>
        <dbReference type="Proteomes" id="UP001301769"/>
    </source>
</evidence>
<dbReference type="Pfam" id="PF12796">
    <property type="entry name" value="Ank_2"/>
    <property type="match status" value="1"/>
</dbReference>
<evidence type="ECO:0000256" key="1">
    <source>
        <dbReference type="ARBA" id="ARBA00022737"/>
    </source>
</evidence>
<name>A0AAN6XWJ9_9PEZI</name>
<protein>
    <recommendedName>
        <fullName evidence="6">Ankyrin repeat domain-containing protein</fullName>
    </recommendedName>
</protein>
<dbReference type="InterPro" id="IPR002110">
    <property type="entry name" value="Ankyrin_rpt"/>
</dbReference>
<keyword evidence="2 3" id="KW-0040">ANK repeat</keyword>
<dbReference type="Proteomes" id="UP001301769">
    <property type="component" value="Unassembled WGS sequence"/>
</dbReference>
<gene>
    <name evidence="4" type="ORF">QBC37DRAFT_392412</name>
</gene>
<reference evidence="4" key="1">
    <citation type="journal article" date="2023" name="Mol. Phylogenet. Evol.">
        <title>Genome-scale phylogeny and comparative genomics of the fungal order Sordariales.</title>
        <authorList>
            <person name="Hensen N."/>
            <person name="Bonometti L."/>
            <person name="Westerberg I."/>
            <person name="Brannstrom I.O."/>
            <person name="Guillou S."/>
            <person name="Cros-Aarteil S."/>
            <person name="Calhoun S."/>
            <person name="Haridas S."/>
            <person name="Kuo A."/>
            <person name="Mondo S."/>
            <person name="Pangilinan J."/>
            <person name="Riley R."/>
            <person name="LaButti K."/>
            <person name="Andreopoulos B."/>
            <person name="Lipzen A."/>
            <person name="Chen C."/>
            <person name="Yan M."/>
            <person name="Daum C."/>
            <person name="Ng V."/>
            <person name="Clum A."/>
            <person name="Steindorff A."/>
            <person name="Ohm R.A."/>
            <person name="Martin F."/>
            <person name="Silar P."/>
            <person name="Natvig D.O."/>
            <person name="Lalanne C."/>
            <person name="Gautier V."/>
            <person name="Ament-Velasquez S.L."/>
            <person name="Kruys A."/>
            <person name="Hutchinson M.I."/>
            <person name="Powell A.J."/>
            <person name="Barry K."/>
            <person name="Miller A.N."/>
            <person name="Grigoriev I.V."/>
            <person name="Debuchy R."/>
            <person name="Gladieux P."/>
            <person name="Hiltunen Thoren M."/>
            <person name="Johannesson H."/>
        </authorList>
    </citation>
    <scope>NUCLEOTIDE SEQUENCE</scope>
    <source>
        <strain evidence="4">PSN293</strain>
    </source>
</reference>
<dbReference type="Gene3D" id="1.25.40.20">
    <property type="entry name" value="Ankyrin repeat-containing domain"/>
    <property type="match status" value="1"/>
</dbReference>
<dbReference type="AlphaFoldDB" id="A0AAN6XWJ9"/>
<feature type="repeat" description="ANK" evidence="3">
    <location>
        <begin position="90"/>
        <end position="122"/>
    </location>
</feature>
<dbReference type="PROSITE" id="PS50088">
    <property type="entry name" value="ANK_REPEAT"/>
    <property type="match status" value="1"/>
</dbReference>
<dbReference type="InterPro" id="IPR050776">
    <property type="entry name" value="Ank_Repeat/CDKN_Inhibitor"/>
</dbReference>
<reference evidence="4" key="2">
    <citation type="submission" date="2023-05" db="EMBL/GenBank/DDBJ databases">
        <authorList>
            <consortium name="Lawrence Berkeley National Laboratory"/>
            <person name="Steindorff A."/>
            <person name="Hensen N."/>
            <person name="Bonometti L."/>
            <person name="Westerberg I."/>
            <person name="Brannstrom I.O."/>
            <person name="Guillou S."/>
            <person name="Cros-Aarteil S."/>
            <person name="Calhoun S."/>
            <person name="Haridas S."/>
            <person name="Kuo A."/>
            <person name="Mondo S."/>
            <person name="Pangilinan J."/>
            <person name="Riley R."/>
            <person name="Labutti K."/>
            <person name="Andreopoulos B."/>
            <person name="Lipzen A."/>
            <person name="Chen C."/>
            <person name="Yanf M."/>
            <person name="Daum C."/>
            <person name="Ng V."/>
            <person name="Clum A."/>
            <person name="Ohm R."/>
            <person name="Martin F."/>
            <person name="Silar P."/>
            <person name="Natvig D."/>
            <person name="Lalanne C."/>
            <person name="Gautier V."/>
            <person name="Ament-Velasquez S.L."/>
            <person name="Kruys A."/>
            <person name="Hutchinson M.I."/>
            <person name="Powell A.J."/>
            <person name="Barry K."/>
            <person name="Miller A.N."/>
            <person name="Grigoriev I.V."/>
            <person name="Debuchy R."/>
            <person name="Gladieux P."/>
            <person name="Thoren M.H."/>
            <person name="Johannesson H."/>
        </authorList>
    </citation>
    <scope>NUCLEOTIDE SEQUENCE</scope>
    <source>
        <strain evidence="4">PSN293</strain>
    </source>
</reference>
<dbReference type="SUPFAM" id="SSF48403">
    <property type="entry name" value="Ankyrin repeat"/>
    <property type="match status" value="1"/>
</dbReference>
<proteinExistence type="predicted"/>
<dbReference type="InterPro" id="IPR036770">
    <property type="entry name" value="Ankyrin_rpt-contain_sf"/>
</dbReference>
<evidence type="ECO:0008006" key="6">
    <source>
        <dbReference type="Google" id="ProtNLM"/>
    </source>
</evidence>
<evidence type="ECO:0000256" key="2">
    <source>
        <dbReference type="ARBA" id="ARBA00023043"/>
    </source>
</evidence>
<organism evidence="4 5">
    <name type="scientific">Rhypophila decipiens</name>
    <dbReference type="NCBI Taxonomy" id="261697"/>
    <lineage>
        <taxon>Eukaryota</taxon>
        <taxon>Fungi</taxon>
        <taxon>Dikarya</taxon>
        <taxon>Ascomycota</taxon>
        <taxon>Pezizomycotina</taxon>
        <taxon>Sordariomycetes</taxon>
        <taxon>Sordariomycetidae</taxon>
        <taxon>Sordariales</taxon>
        <taxon>Naviculisporaceae</taxon>
        <taxon>Rhypophila</taxon>
    </lineage>
</organism>
<accession>A0AAN6XWJ9</accession>
<dbReference type="EMBL" id="MU858267">
    <property type="protein sequence ID" value="KAK4207911.1"/>
    <property type="molecule type" value="Genomic_DNA"/>
</dbReference>
<keyword evidence="5" id="KW-1185">Reference proteome</keyword>
<keyword evidence="1" id="KW-0677">Repeat</keyword>
<evidence type="ECO:0000313" key="4">
    <source>
        <dbReference type="EMBL" id="KAK4207911.1"/>
    </source>
</evidence>
<comment type="caution">
    <text evidence="4">The sequence shown here is derived from an EMBL/GenBank/DDBJ whole genome shotgun (WGS) entry which is preliminary data.</text>
</comment>
<evidence type="ECO:0000256" key="3">
    <source>
        <dbReference type="PROSITE-ProRule" id="PRU00023"/>
    </source>
</evidence>
<dbReference type="SMART" id="SM00248">
    <property type="entry name" value="ANK"/>
    <property type="match status" value="2"/>
</dbReference>